<dbReference type="Proteomes" id="UP000663844">
    <property type="component" value="Unassembled WGS sequence"/>
</dbReference>
<gene>
    <name evidence="1" type="ORF">OXD698_LOCUS26746</name>
</gene>
<feature type="non-terminal residue" evidence="1">
    <location>
        <position position="1"/>
    </location>
</feature>
<organism evidence="1 2">
    <name type="scientific">Adineta steineri</name>
    <dbReference type="NCBI Taxonomy" id="433720"/>
    <lineage>
        <taxon>Eukaryota</taxon>
        <taxon>Metazoa</taxon>
        <taxon>Spiralia</taxon>
        <taxon>Gnathifera</taxon>
        <taxon>Rotifera</taxon>
        <taxon>Eurotatoria</taxon>
        <taxon>Bdelloidea</taxon>
        <taxon>Adinetida</taxon>
        <taxon>Adinetidae</taxon>
        <taxon>Adineta</taxon>
    </lineage>
</organism>
<evidence type="ECO:0000313" key="2">
    <source>
        <dbReference type="Proteomes" id="UP000663844"/>
    </source>
</evidence>
<dbReference type="AlphaFoldDB" id="A0A819KXA5"/>
<reference evidence="1" key="1">
    <citation type="submission" date="2021-02" db="EMBL/GenBank/DDBJ databases">
        <authorList>
            <person name="Nowell W R."/>
        </authorList>
    </citation>
    <scope>NUCLEOTIDE SEQUENCE</scope>
</reference>
<dbReference type="InterPro" id="IPR051082">
    <property type="entry name" value="Pentapeptide-BTB/POZ_domain"/>
</dbReference>
<evidence type="ECO:0000313" key="1">
    <source>
        <dbReference type="EMBL" id="CAF3952016.1"/>
    </source>
</evidence>
<dbReference type="SUPFAM" id="SSF141571">
    <property type="entry name" value="Pentapeptide repeat-like"/>
    <property type="match status" value="1"/>
</dbReference>
<name>A0A819KXA5_9BILA</name>
<comment type="caution">
    <text evidence="1">The sequence shown here is derived from an EMBL/GenBank/DDBJ whole genome shotgun (WGS) entry which is preliminary data.</text>
</comment>
<proteinExistence type="predicted"/>
<dbReference type="PANTHER" id="PTHR14136:SF17">
    <property type="entry name" value="BTB_POZ DOMAIN-CONTAINING PROTEIN KCTD9"/>
    <property type="match status" value="1"/>
</dbReference>
<protein>
    <recommendedName>
        <fullName evidence="3">Pentapeptide repeat-containing protein</fullName>
    </recommendedName>
</protein>
<dbReference type="PANTHER" id="PTHR14136">
    <property type="entry name" value="BTB_POZ DOMAIN-CONTAINING PROTEIN KCTD9"/>
    <property type="match status" value="1"/>
</dbReference>
<dbReference type="InterPro" id="IPR001646">
    <property type="entry name" value="5peptide_repeat"/>
</dbReference>
<dbReference type="Gene3D" id="2.160.20.80">
    <property type="entry name" value="E3 ubiquitin-protein ligase SopA"/>
    <property type="match status" value="1"/>
</dbReference>
<accession>A0A819KXA5</accession>
<evidence type="ECO:0008006" key="3">
    <source>
        <dbReference type="Google" id="ProtNLM"/>
    </source>
</evidence>
<dbReference type="Pfam" id="PF00805">
    <property type="entry name" value="Pentapeptide"/>
    <property type="match status" value="2"/>
</dbReference>
<dbReference type="EMBL" id="CAJOAZ010002698">
    <property type="protein sequence ID" value="CAF3952016.1"/>
    <property type="molecule type" value="Genomic_DNA"/>
</dbReference>
<sequence>MTTKYPVFSFYLPKVNLLNAVFHHLWLENCDFTSANLESSNFDRSVIAKSYFNNANLQSASFNDSRLVKVNFNGAFMQESRLTTKWSFSTVDFTSANLTNATVGSIYQLLDAFSIDSTVFPNGRQEDGTGNKSETLHFKTITTGVTPFPGTVKRIFAENIAKVDPNGDGMIIK</sequence>